<dbReference type="EMBL" id="DS231638">
    <property type="protein sequence ID" value="EDU46127.1"/>
    <property type="molecule type" value="Genomic_DNA"/>
</dbReference>
<dbReference type="Proteomes" id="UP000001471">
    <property type="component" value="Unassembled WGS sequence"/>
</dbReference>
<evidence type="ECO:0000313" key="2">
    <source>
        <dbReference type="Proteomes" id="UP000001471"/>
    </source>
</evidence>
<reference evidence="2" key="1">
    <citation type="journal article" date="2013" name="G3 (Bethesda)">
        <title>Comparative genomics of a plant-pathogenic fungus, Pyrenophora tritici-repentis, reveals transduplication and the impact of repeat elements on pathogenicity and population divergence.</title>
        <authorList>
            <person name="Manning V.A."/>
            <person name="Pandelova I."/>
            <person name="Dhillon B."/>
            <person name="Wilhelm L.J."/>
            <person name="Goodwin S.B."/>
            <person name="Berlin A.M."/>
            <person name="Figueroa M."/>
            <person name="Freitag M."/>
            <person name="Hane J.K."/>
            <person name="Henrissat B."/>
            <person name="Holman W.H."/>
            <person name="Kodira C.D."/>
            <person name="Martin J."/>
            <person name="Oliver R.P."/>
            <person name="Robbertse B."/>
            <person name="Schackwitz W."/>
            <person name="Schwartz D.C."/>
            <person name="Spatafora J.W."/>
            <person name="Turgeon B.G."/>
            <person name="Yandava C."/>
            <person name="Young S."/>
            <person name="Zhou S."/>
            <person name="Zeng Q."/>
            <person name="Grigoriev I.V."/>
            <person name="Ma L.-J."/>
            <person name="Ciuffetti L.M."/>
        </authorList>
    </citation>
    <scope>NUCLEOTIDE SEQUENCE [LARGE SCALE GENOMIC DNA]</scope>
    <source>
        <strain evidence="2">Pt-1C-BFP</strain>
    </source>
</reference>
<dbReference type="HOGENOM" id="CLU_1732415_0_0_1"/>
<proteinExistence type="predicted"/>
<evidence type="ECO:0000313" key="1">
    <source>
        <dbReference type="EMBL" id="EDU46127.1"/>
    </source>
</evidence>
<gene>
    <name evidence="1" type="ORF">PTRG_11928</name>
</gene>
<protein>
    <submittedName>
        <fullName evidence="1">Uncharacterized protein</fullName>
    </submittedName>
</protein>
<accession>B2WPR1</accession>
<organism evidence="1 2">
    <name type="scientific">Pyrenophora tritici-repentis (strain Pt-1C-BFP)</name>
    <name type="common">Wheat tan spot fungus</name>
    <name type="synonym">Drechslera tritici-repentis</name>
    <dbReference type="NCBI Taxonomy" id="426418"/>
    <lineage>
        <taxon>Eukaryota</taxon>
        <taxon>Fungi</taxon>
        <taxon>Dikarya</taxon>
        <taxon>Ascomycota</taxon>
        <taxon>Pezizomycotina</taxon>
        <taxon>Dothideomycetes</taxon>
        <taxon>Pleosporomycetidae</taxon>
        <taxon>Pleosporales</taxon>
        <taxon>Pleosporineae</taxon>
        <taxon>Pleosporaceae</taxon>
        <taxon>Pyrenophora</taxon>
    </lineage>
</organism>
<sequence length="151" mass="16710">MPKNVSPYIWSPGNELEPHQTRTCLLSRMVTMFVILVVPGKGSSKNVVDRIEIQLERLEQGVTAVQTGLQRLQTAQGRYSHSANGAMSSWTCAAVGEGTAVSIPGSSRHGLRRRFVRDVDGHEFYIGPMSLLSLILDAKELVLCQTWHLVH</sequence>
<name>B2WPR1_PYRTR</name>
<dbReference type="AlphaFoldDB" id="B2WPR1"/>
<dbReference type="InParanoid" id="B2WPR1"/>